<dbReference type="Proteomes" id="UP000267096">
    <property type="component" value="Unassembled WGS sequence"/>
</dbReference>
<dbReference type="InterPro" id="IPR009613">
    <property type="entry name" value="LMF"/>
</dbReference>
<comment type="function">
    <text evidence="8">Involved in the maturation of specific proteins in the endoplasmic reticulum.</text>
</comment>
<evidence type="ECO:0000313" key="12">
    <source>
        <dbReference type="Proteomes" id="UP000267096"/>
    </source>
</evidence>
<keyword evidence="5 8" id="KW-1133">Transmembrane helix</keyword>
<feature type="transmembrane region" description="Helical" evidence="8">
    <location>
        <begin position="56"/>
        <end position="77"/>
    </location>
</feature>
<keyword evidence="3 8" id="KW-0812">Transmembrane</keyword>
<dbReference type="OrthoDB" id="434126at2759"/>
<evidence type="ECO:0000256" key="8">
    <source>
        <dbReference type="RuleBase" id="RU361229"/>
    </source>
</evidence>
<proteinExistence type="inferred from homology"/>
<keyword evidence="4 8" id="KW-0256">Endoplasmic reticulum</keyword>
<keyword evidence="6 8" id="KW-0472">Membrane</keyword>
<dbReference type="InterPro" id="IPR057433">
    <property type="entry name" value="LMF1/2_C"/>
</dbReference>
<evidence type="ECO:0000259" key="10">
    <source>
        <dbReference type="Pfam" id="PF25179"/>
    </source>
</evidence>
<evidence type="ECO:0000313" key="13">
    <source>
        <dbReference type="WBParaSite" id="ASIM_0001238201-mRNA-1"/>
    </source>
</evidence>
<dbReference type="GO" id="GO:0051604">
    <property type="term" value="P:protein maturation"/>
    <property type="evidence" value="ECO:0007669"/>
    <property type="project" value="InterPro"/>
</dbReference>
<dbReference type="Pfam" id="PF25179">
    <property type="entry name" value="LMF1_C"/>
    <property type="match status" value="1"/>
</dbReference>
<reference evidence="13" key="1">
    <citation type="submission" date="2017-02" db="UniProtKB">
        <authorList>
            <consortium name="WormBaseParasite"/>
        </authorList>
    </citation>
    <scope>IDENTIFICATION</scope>
</reference>
<organism evidence="13">
    <name type="scientific">Anisakis simplex</name>
    <name type="common">Herring worm</name>
    <dbReference type="NCBI Taxonomy" id="6269"/>
    <lineage>
        <taxon>Eukaryota</taxon>
        <taxon>Metazoa</taxon>
        <taxon>Ecdysozoa</taxon>
        <taxon>Nematoda</taxon>
        <taxon>Chromadorea</taxon>
        <taxon>Rhabditida</taxon>
        <taxon>Spirurina</taxon>
        <taxon>Ascaridomorpha</taxon>
        <taxon>Ascaridoidea</taxon>
        <taxon>Anisakidae</taxon>
        <taxon>Anisakis</taxon>
        <taxon>Anisakis simplex complex</taxon>
    </lineage>
</organism>
<evidence type="ECO:0000256" key="4">
    <source>
        <dbReference type="ARBA" id="ARBA00022824"/>
    </source>
</evidence>
<gene>
    <name evidence="11" type="ORF">ASIM_LOCUS11848</name>
</gene>
<evidence type="ECO:0000256" key="6">
    <source>
        <dbReference type="ARBA" id="ARBA00023136"/>
    </source>
</evidence>
<evidence type="ECO:0000259" key="9">
    <source>
        <dbReference type="Pfam" id="PF06762"/>
    </source>
</evidence>
<evidence type="ECO:0000256" key="7">
    <source>
        <dbReference type="ARBA" id="ARBA00023180"/>
    </source>
</evidence>
<evidence type="ECO:0000256" key="1">
    <source>
        <dbReference type="ARBA" id="ARBA00004477"/>
    </source>
</evidence>
<dbReference type="WBParaSite" id="ASIM_0001238201-mRNA-1">
    <property type="protein sequence ID" value="ASIM_0001238201-mRNA-1"/>
    <property type="gene ID" value="ASIM_0001238201"/>
</dbReference>
<comment type="subcellular location">
    <subcellularLocation>
        <location evidence="1 8">Endoplasmic reticulum membrane</location>
        <topology evidence="1 8">Multi-pass membrane protein</topology>
    </subcellularLocation>
</comment>
<sequence>NSNGTKEPVNDENRTSEKDPFGWTFVCVFGCFHITLLANTRLLFIGLYGENGLLPIASKLNCGNLLLSLSLPLYYYYCYNKKFEVGDTFLWFQWDTLLLEAGALCCLLARMPLIGSSSSTDNISIFLIRWLVFRLMYASGVVKLTSQCPAWWSLTALNIHFESQCLPTWIAYYAHHSPEWLRRLSVAATFYIEMILPPLFLVPFKALRTFAFYPQVIVKKKQFCCLDMSKIFPCRVEHIGSYYKVSSLLILAFSRRGFASFVDWSVLYLLYIGIVAYILEVITAIIRLSPFASLSESAKSVVPSQAKSLYEWSNNYQLTHAYGLFRRMTGLYGRPEVIVEGAYEPNGPWVPFNFYAKPLKLDAKPRFILPHQPRLDWQMWFAALGAYQHNPFFISLVHHLLRNNTEVTYLMDRYPFEHKLPKFIRAQLYLYHYTAPNKQGEWPVNYWRRDLQEEYMPPITKDDPNVRYYLQENGFLLKEKFRFNNENKRLEGLLKSVHLYVREYDPAWLIYSLLIAHLMAMITMKLFN</sequence>
<reference evidence="11 12" key="2">
    <citation type="submission" date="2018-11" db="EMBL/GenBank/DDBJ databases">
        <authorList>
            <consortium name="Pathogen Informatics"/>
        </authorList>
    </citation>
    <scope>NUCLEOTIDE SEQUENCE [LARGE SCALE GENOMIC DNA]</scope>
</reference>
<evidence type="ECO:0000256" key="3">
    <source>
        <dbReference type="ARBA" id="ARBA00022692"/>
    </source>
</evidence>
<keyword evidence="12" id="KW-1185">Reference proteome</keyword>
<comment type="similarity">
    <text evidence="2 8">Belongs to the lipase maturation factor family.</text>
</comment>
<evidence type="ECO:0000256" key="2">
    <source>
        <dbReference type="ARBA" id="ARBA00005512"/>
    </source>
</evidence>
<feature type="domain" description="Lipase maturation factor 1/2 C-terminal" evidence="10">
    <location>
        <begin position="319"/>
        <end position="457"/>
    </location>
</feature>
<evidence type="ECO:0000256" key="5">
    <source>
        <dbReference type="ARBA" id="ARBA00022989"/>
    </source>
</evidence>
<dbReference type="PANTHER" id="PTHR14463">
    <property type="entry name" value="LIPASE MATURATION FACTOR"/>
    <property type="match status" value="1"/>
</dbReference>
<accession>A0A0M3JVW4</accession>
<dbReference type="AlphaFoldDB" id="A0A0M3JVW4"/>
<feature type="transmembrane region" description="Helical" evidence="8">
    <location>
        <begin position="266"/>
        <end position="286"/>
    </location>
</feature>
<feature type="domain" description="Lipase maturation factor 1/2 N-terminal" evidence="9">
    <location>
        <begin position="91"/>
        <end position="219"/>
    </location>
</feature>
<dbReference type="Pfam" id="PF06762">
    <property type="entry name" value="LMF1"/>
    <property type="match status" value="1"/>
</dbReference>
<dbReference type="PANTHER" id="PTHR14463:SF5">
    <property type="entry name" value="LIPASE MATURATION FACTOR 2"/>
    <property type="match status" value="1"/>
</dbReference>
<keyword evidence="7" id="KW-0325">Glycoprotein</keyword>
<dbReference type="InterPro" id="IPR057434">
    <property type="entry name" value="LMF1/2_N"/>
</dbReference>
<protein>
    <recommendedName>
        <fullName evidence="8">Lipase maturation factor</fullName>
    </recommendedName>
</protein>
<comment type="caution">
    <text evidence="8">Lacks conserved residue(s) required for the propagation of feature annotation.</text>
</comment>
<evidence type="ECO:0000313" key="11">
    <source>
        <dbReference type="EMBL" id="VDK45956.1"/>
    </source>
</evidence>
<dbReference type="EMBL" id="UYRR01031108">
    <property type="protein sequence ID" value="VDK45956.1"/>
    <property type="molecule type" value="Genomic_DNA"/>
</dbReference>
<feature type="transmembrane region" description="Helical" evidence="8">
    <location>
        <begin position="20"/>
        <end position="44"/>
    </location>
</feature>
<name>A0A0M3JVW4_ANISI</name>
<dbReference type="GO" id="GO:0005789">
    <property type="term" value="C:endoplasmic reticulum membrane"/>
    <property type="evidence" value="ECO:0007669"/>
    <property type="project" value="UniProtKB-SubCell"/>
</dbReference>